<evidence type="ECO:0000256" key="1">
    <source>
        <dbReference type="ARBA" id="ARBA00001936"/>
    </source>
</evidence>
<dbReference type="EMBL" id="LGKN01000009">
    <property type="protein sequence ID" value="KPL86335.1"/>
    <property type="molecule type" value="Genomic_DNA"/>
</dbReference>
<name>A0A0M8K9Q4_9CHLR</name>
<dbReference type="InterPro" id="IPR020084">
    <property type="entry name" value="NUDIX_hydrolase_CS"/>
</dbReference>
<gene>
    <name evidence="8" type="ORF">ARMA_3106</name>
    <name evidence="9" type="ORF">SE16_13490</name>
</gene>
<protein>
    <recommendedName>
        <fullName evidence="7">Nudix hydrolase domain-containing protein</fullName>
    </recommendedName>
</protein>
<keyword evidence="4" id="KW-0378">Hydrolase</keyword>
<organism evidence="8 10">
    <name type="scientific">Ardenticatena maritima</name>
    <dbReference type="NCBI Taxonomy" id="872965"/>
    <lineage>
        <taxon>Bacteria</taxon>
        <taxon>Bacillati</taxon>
        <taxon>Chloroflexota</taxon>
        <taxon>Ardenticatenia</taxon>
        <taxon>Ardenticatenales</taxon>
        <taxon>Ardenticatenaceae</taxon>
        <taxon>Ardenticatena</taxon>
    </lineage>
</organism>
<dbReference type="InParanoid" id="A0A0M8K9Q4"/>
<evidence type="ECO:0000313" key="11">
    <source>
        <dbReference type="Proteomes" id="UP000050502"/>
    </source>
</evidence>
<reference evidence="8 10" key="1">
    <citation type="journal article" date="2015" name="Genome Announc.">
        <title>Draft Genome Sequence of a Heterotrophic Facultative Anaerobic Thermophilic Bacterium, Ardenticatena maritima Strain 110ST.</title>
        <authorList>
            <person name="Kawaichi S."/>
            <person name="Yoshida T."/>
            <person name="Sako Y."/>
            <person name="Nakamura R."/>
        </authorList>
    </citation>
    <scope>NUCLEOTIDE SEQUENCE [LARGE SCALE GENOMIC DNA]</scope>
    <source>
        <strain evidence="8 10">110S</strain>
    </source>
</reference>
<dbReference type="Gene3D" id="3.90.79.10">
    <property type="entry name" value="Nucleoside Triphosphate Pyrophosphohydrolase"/>
    <property type="match status" value="1"/>
</dbReference>
<keyword evidence="10" id="KW-1185">Reference proteome</keyword>
<dbReference type="PANTHER" id="PTHR12992:SF11">
    <property type="entry name" value="MITOCHONDRIAL COENZYME A DIPHOSPHATASE NUDT8"/>
    <property type="match status" value="1"/>
</dbReference>
<dbReference type="SUPFAM" id="SSF55811">
    <property type="entry name" value="Nudix"/>
    <property type="match status" value="1"/>
</dbReference>
<dbReference type="InterPro" id="IPR015797">
    <property type="entry name" value="NUDIX_hydrolase-like_dom_sf"/>
</dbReference>
<dbReference type="PANTHER" id="PTHR12992">
    <property type="entry name" value="NUDIX HYDROLASE"/>
    <property type="match status" value="1"/>
</dbReference>
<dbReference type="EMBL" id="BBZA01000298">
    <property type="protein sequence ID" value="GAP64683.1"/>
    <property type="molecule type" value="Genomic_DNA"/>
</dbReference>
<evidence type="ECO:0000313" key="8">
    <source>
        <dbReference type="EMBL" id="GAP64683.1"/>
    </source>
</evidence>
<evidence type="ECO:0000256" key="3">
    <source>
        <dbReference type="ARBA" id="ARBA00022723"/>
    </source>
</evidence>
<dbReference type="AlphaFoldDB" id="A0A0M8K9Q4"/>
<dbReference type="STRING" id="872965.SE16_13490"/>
<evidence type="ECO:0000256" key="2">
    <source>
        <dbReference type="ARBA" id="ARBA00001946"/>
    </source>
</evidence>
<evidence type="ECO:0000256" key="6">
    <source>
        <dbReference type="ARBA" id="ARBA00023211"/>
    </source>
</evidence>
<dbReference type="PROSITE" id="PS00893">
    <property type="entry name" value="NUDIX_BOX"/>
    <property type="match status" value="1"/>
</dbReference>
<evidence type="ECO:0000313" key="9">
    <source>
        <dbReference type="EMBL" id="KPL86335.1"/>
    </source>
</evidence>
<feature type="domain" description="Nudix hydrolase" evidence="7">
    <location>
        <begin position="47"/>
        <end position="180"/>
    </location>
</feature>
<keyword evidence="3" id="KW-0479">Metal-binding</keyword>
<keyword evidence="6" id="KW-0464">Manganese</keyword>
<sequence>MTPTLDWQLIEQLQERLRHPLPGLQAHLTMAPSSRATPESLLVQGKPCREAAVLVLLFPVDGAPHTLLTVRRAHLSHHAGQVSFPGGRCEEGETFAQTALREAHEEIGLSAESVNLIGTLSPIYVPPSNFCVYPQVALADTPPRVLSESDEVQCVLFVPLAHFLTPRHIGIERWNLRDAPVHVPVYYVEPYKVWGATAMILAELLTILRELSLKTNPTNT</sequence>
<dbReference type="OrthoDB" id="9802805at2"/>
<dbReference type="CDD" id="cd03426">
    <property type="entry name" value="NUDIX_CoAse_Nudt7"/>
    <property type="match status" value="1"/>
</dbReference>
<reference evidence="9 11" key="2">
    <citation type="submission" date="2015-07" db="EMBL/GenBank/DDBJ databases">
        <title>Whole genome sequence of Ardenticatena maritima DSM 23922.</title>
        <authorList>
            <person name="Hemp J."/>
            <person name="Ward L.M."/>
            <person name="Pace L.A."/>
            <person name="Fischer W.W."/>
        </authorList>
    </citation>
    <scope>NUCLEOTIDE SEQUENCE [LARGE SCALE GENOMIC DNA]</scope>
    <source>
        <strain evidence="9 11">110S</strain>
    </source>
</reference>
<evidence type="ECO:0000256" key="5">
    <source>
        <dbReference type="ARBA" id="ARBA00022842"/>
    </source>
</evidence>
<comment type="cofactor">
    <cofactor evidence="2">
        <name>Mg(2+)</name>
        <dbReference type="ChEBI" id="CHEBI:18420"/>
    </cofactor>
</comment>
<dbReference type="RefSeq" id="WP_054494427.1">
    <property type="nucleotide sequence ID" value="NZ_BBZA01000298.1"/>
</dbReference>
<dbReference type="InterPro" id="IPR045121">
    <property type="entry name" value="CoAse"/>
</dbReference>
<dbReference type="InterPro" id="IPR000086">
    <property type="entry name" value="NUDIX_hydrolase_dom"/>
</dbReference>
<comment type="caution">
    <text evidence="8">The sequence shown here is derived from an EMBL/GenBank/DDBJ whole genome shotgun (WGS) entry which is preliminary data.</text>
</comment>
<dbReference type="GO" id="GO:0010945">
    <property type="term" value="F:coenzyme A diphosphatase activity"/>
    <property type="evidence" value="ECO:0007669"/>
    <property type="project" value="InterPro"/>
</dbReference>
<proteinExistence type="predicted"/>
<evidence type="ECO:0000313" key="10">
    <source>
        <dbReference type="Proteomes" id="UP000037784"/>
    </source>
</evidence>
<dbReference type="Pfam" id="PF00293">
    <property type="entry name" value="NUDIX"/>
    <property type="match status" value="1"/>
</dbReference>
<accession>A0A0M8K9Q4</accession>
<dbReference type="PATRIC" id="fig|872965.6.peg.2338"/>
<dbReference type="Proteomes" id="UP000050502">
    <property type="component" value="Unassembled WGS sequence"/>
</dbReference>
<evidence type="ECO:0000256" key="4">
    <source>
        <dbReference type="ARBA" id="ARBA00022801"/>
    </source>
</evidence>
<dbReference type="PROSITE" id="PS51462">
    <property type="entry name" value="NUDIX"/>
    <property type="match status" value="1"/>
</dbReference>
<dbReference type="Proteomes" id="UP000037784">
    <property type="component" value="Unassembled WGS sequence"/>
</dbReference>
<reference evidence="10" key="3">
    <citation type="submission" date="2015-08" db="EMBL/GenBank/DDBJ databases">
        <title>Draft Genome Sequence of a Heterotrophic Facultative Anaerobic Bacterium Ardenticatena maritima Strain 110S.</title>
        <authorList>
            <person name="Kawaichi S."/>
            <person name="Yoshida T."/>
            <person name="Sako Y."/>
            <person name="Nakamura R."/>
        </authorList>
    </citation>
    <scope>NUCLEOTIDE SEQUENCE [LARGE SCALE GENOMIC DNA]</scope>
    <source>
        <strain evidence="10">110S</strain>
    </source>
</reference>
<comment type="cofactor">
    <cofactor evidence="1">
        <name>Mn(2+)</name>
        <dbReference type="ChEBI" id="CHEBI:29035"/>
    </cofactor>
</comment>
<keyword evidence="5" id="KW-0460">Magnesium</keyword>
<evidence type="ECO:0000259" key="7">
    <source>
        <dbReference type="PROSITE" id="PS51462"/>
    </source>
</evidence>
<dbReference type="GO" id="GO:0046872">
    <property type="term" value="F:metal ion binding"/>
    <property type="evidence" value="ECO:0007669"/>
    <property type="project" value="UniProtKB-KW"/>
</dbReference>